<reference evidence="1 2" key="1">
    <citation type="submission" date="2013-11" db="EMBL/GenBank/DDBJ databases">
        <title>Genome sequencing of Stegodyphus mimosarum.</title>
        <authorList>
            <person name="Bechsgaard J."/>
        </authorList>
    </citation>
    <scope>NUCLEOTIDE SEQUENCE [LARGE SCALE GENOMIC DNA]</scope>
</reference>
<dbReference type="OrthoDB" id="163438at2759"/>
<keyword evidence="2" id="KW-1185">Reference proteome</keyword>
<name>A0A087T688_STEMI</name>
<proteinExistence type="predicted"/>
<protein>
    <submittedName>
        <fullName evidence="1">Uncharacterized protein</fullName>
    </submittedName>
</protein>
<sequence length="60" mass="6772">MVAEHLGSVWFEAEWRELDCKNEKKSSPVAAPNGLKCKTVFDVVRTGVNGFLYTDETHVM</sequence>
<gene>
    <name evidence="1" type="ORF">X975_22654</name>
</gene>
<feature type="non-terminal residue" evidence="1">
    <location>
        <position position="60"/>
    </location>
</feature>
<dbReference type="Proteomes" id="UP000054359">
    <property type="component" value="Unassembled WGS sequence"/>
</dbReference>
<dbReference type="AlphaFoldDB" id="A0A087T688"/>
<organism evidence="1 2">
    <name type="scientific">Stegodyphus mimosarum</name>
    <name type="common">African social velvet spider</name>
    <dbReference type="NCBI Taxonomy" id="407821"/>
    <lineage>
        <taxon>Eukaryota</taxon>
        <taxon>Metazoa</taxon>
        <taxon>Ecdysozoa</taxon>
        <taxon>Arthropoda</taxon>
        <taxon>Chelicerata</taxon>
        <taxon>Arachnida</taxon>
        <taxon>Araneae</taxon>
        <taxon>Araneomorphae</taxon>
        <taxon>Entelegynae</taxon>
        <taxon>Eresoidea</taxon>
        <taxon>Eresidae</taxon>
        <taxon>Stegodyphus</taxon>
    </lineage>
</organism>
<evidence type="ECO:0000313" key="2">
    <source>
        <dbReference type="Proteomes" id="UP000054359"/>
    </source>
</evidence>
<evidence type="ECO:0000313" key="1">
    <source>
        <dbReference type="EMBL" id="KFM60627.1"/>
    </source>
</evidence>
<dbReference type="EMBL" id="KK113634">
    <property type="protein sequence ID" value="KFM60627.1"/>
    <property type="molecule type" value="Genomic_DNA"/>
</dbReference>
<accession>A0A087T688</accession>